<keyword evidence="1" id="KW-0472">Membrane</keyword>
<comment type="caution">
    <text evidence="2">The sequence shown here is derived from an EMBL/GenBank/DDBJ whole genome shotgun (WGS) entry which is preliminary data.</text>
</comment>
<protein>
    <submittedName>
        <fullName evidence="2">ABC-2 type transport system permease protein</fullName>
    </submittedName>
</protein>
<feature type="transmembrane region" description="Helical" evidence="1">
    <location>
        <begin position="120"/>
        <end position="143"/>
    </location>
</feature>
<dbReference type="Proteomes" id="UP000540787">
    <property type="component" value="Unassembled WGS sequence"/>
</dbReference>
<reference evidence="2 3" key="1">
    <citation type="submission" date="2020-08" db="EMBL/GenBank/DDBJ databases">
        <title>The Agave Microbiome: Exploring the role of microbial communities in plant adaptations to desert environments.</title>
        <authorList>
            <person name="Partida-Martinez L.P."/>
        </authorList>
    </citation>
    <scope>NUCLEOTIDE SEQUENCE [LARGE SCALE GENOMIC DNA]</scope>
    <source>
        <strain evidence="2 3">AT3.2</strain>
    </source>
</reference>
<feature type="transmembrane region" description="Helical" evidence="1">
    <location>
        <begin position="347"/>
        <end position="371"/>
    </location>
</feature>
<proteinExistence type="predicted"/>
<evidence type="ECO:0000313" key="3">
    <source>
        <dbReference type="Proteomes" id="UP000540787"/>
    </source>
</evidence>
<organism evidence="2 3">
    <name type="scientific">Massilia aurea</name>
    <dbReference type="NCBI Taxonomy" id="373040"/>
    <lineage>
        <taxon>Bacteria</taxon>
        <taxon>Pseudomonadati</taxon>
        <taxon>Pseudomonadota</taxon>
        <taxon>Betaproteobacteria</taxon>
        <taxon>Burkholderiales</taxon>
        <taxon>Oxalobacteraceae</taxon>
        <taxon>Telluria group</taxon>
        <taxon>Massilia</taxon>
    </lineage>
</organism>
<feature type="transmembrane region" description="Helical" evidence="1">
    <location>
        <begin position="155"/>
        <end position="181"/>
    </location>
</feature>
<dbReference type="RefSeq" id="WP_183556593.1">
    <property type="nucleotide sequence ID" value="NZ_JACHBX010000005.1"/>
</dbReference>
<keyword evidence="3" id="KW-1185">Reference proteome</keyword>
<gene>
    <name evidence="2" type="ORF">HD842_004016</name>
</gene>
<evidence type="ECO:0000256" key="1">
    <source>
        <dbReference type="SAM" id="Phobius"/>
    </source>
</evidence>
<name>A0A7X0CGC4_9BURK</name>
<feature type="transmembrane region" description="Helical" evidence="1">
    <location>
        <begin position="419"/>
        <end position="442"/>
    </location>
</feature>
<sequence length="517" mass="54959">MRLAPGSVGWLLRHELRLAWFNAAGGKAADGRRRPGNLALGLAAAGCIAMHVGGWLVVRQLAGMPGDDPRILLAVSALLIVVTTFMLSSAIKACVVVMFERSDLDLLLSSPLPSRSIFTVRLLGVCADTAALYLFLLAPFAHAGLLQGQFRWLGIYPGVIGLAVLCSCGAMLLTLALVRLLGARRTRVVAQIVGALAGALLVIASQLHALSSRQTQDGIRNTVLRMVQAEGAADRLLWLPARAMLGEPLPVLLLGALACSMFMLSTWHTHRFFARGLQLAASTSSLAAGKASSTTARPRFGRSLFRTVVIKEWRLIVRDPQLLSQVMLQILFLLPLFFLIFKRADVQVQAIGAGLVLLCSSLTGALAWIALSAEDAPDLLLVSPASQRTVRRAKLAAAMMPVLGLVAVPLLWLTMRIPAAGLVGFLVVCGAVTGAGLVVFWCGRPGVRSNFKGRGKGGFVMNVLELFNSLAWGALGWLLSAATLGPLDRMGILVAAGATFFAIAVPGTAWMLRSRPM</sequence>
<accession>A0A7X0CGC4</accession>
<dbReference type="EMBL" id="JACHBX010000005">
    <property type="protein sequence ID" value="MBB6135839.1"/>
    <property type="molecule type" value="Genomic_DNA"/>
</dbReference>
<dbReference type="AlphaFoldDB" id="A0A7X0CGC4"/>
<keyword evidence="1" id="KW-0812">Transmembrane</keyword>
<feature type="transmembrane region" description="Helical" evidence="1">
    <location>
        <begin position="70"/>
        <end position="99"/>
    </location>
</feature>
<feature type="transmembrane region" description="Helical" evidence="1">
    <location>
        <begin position="249"/>
        <end position="267"/>
    </location>
</feature>
<feature type="transmembrane region" description="Helical" evidence="1">
    <location>
        <begin position="490"/>
        <end position="512"/>
    </location>
</feature>
<feature type="transmembrane region" description="Helical" evidence="1">
    <location>
        <begin position="463"/>
        <end position="484"/>
    </location>
</feature>
<feature type="transmembrane region" description="Helical" evidence="1">
    <location>
        <begin position="38"/>
        <end position="58"/>
    </location>
</feature>
<feature type="transmembrane region" description="Helical" evidence="1">
    <location>
        <begin position="188"/>
        <end position="207"/>
    </location>
</feature>
<feature type="transmembrane region" description="Helical" evidence="1">
    <location>
        <begin position="392"/>
        <end position="413"/>
    </location>
</feature>
<keyword evidence="1" id="KW-1133">Transmembrane helix</keyword>
<evidence type="ECO:0000313" key="2">
    <source>
        <dbReference type="EMBL" id="MBB6135839.1"/>
    </source>
</evidence>
<feature type="transmembrane region" description="Helical" evidence="1">
    <location>
        <begin position="322"/>
        <end position="341"/>
    </location>
</feature>